<reference evidence="14" key="1">
    <citation type="journal article" date="2018" name="Nat. Microbiol.">
        <title>Leveraging single-cell genomics to expand the fungal tree of life.</title>
        <authorList>
            <person name="Ahrendt S.R."/>
            <person name="Quandt C.A."/>
            <person name="Ciobanu D."/>
            <person name="Clum A."/>
            <person name="Salamov A."/>
            <person name="Andreopoulos B."/>
            <person name="Cheng J.F."/>
            <person name="Woyke T."/>
            <person name="Pelin A."/>
            <person name="Henrissat B."/>
            <person name="Reynolds N.K."/>
            <person name="Benny G.L."/>
            <person name="Smith M.E."/>
            <person name="James T.Y."/>
            <person name="Grigoriev I.V."/>
        </authorList>
    </citation>
    <scope>NUCLEOTIDE SEQUENCE [LARGE SCALE GENOMIC DNA]</scope>
    <source>
        <strain evidence="14">RSA 468</strain>
    </source>
</reference>
<dbReference type="InterPro" id="IPR000719">
    <property type="entry name" value="Prot_kinase_dom"/>
</dbReference>
<evidence type="ECO:0000256" key="10">
    <source>
        <dbReference type="RuleBase" id="RU000304"/>
    </source>
</evidence>
<dbReference type="SUPFAM" id="SSF56112">
    <property type="entry name" value="Protein kinase-like (PK-like)"/>
    <property type="match status" value="1"/>
</dbReference>
<keyword evidence="3" id="KW-0808">Transferase</keyword>
<dbReference type="PROSITE" id="PS50011">
    <property type="entry name" value="PROTEIN_KINASE_DOM"/>
    <property type="match status" value="1"/>
</dbReference>
<dbReference type="EC" id="2.7.11.1" evidence="1"/>
<dbReference type="PROSITE" id="PS00107">
    <property type="entry name" value="PROTEIN_KINASE_ATP"/>
    <property type="match status" value="1"/>
</dbReference>
<keyword evidence="2 10" id="KW-0723">Serine/threonine-protein kinase</keyword>
<keyword evidence="4 9" id="KW-0547">Nucleotide-binding</keyword>
<evidence type="ECO:0000256" key="3">
    <source>
        <dbReference type="ARBA" id="ARBA00022679"/>
    </source>
</evidence>
<dbReference type="FunFam" id="1.10.510.10:FF:001654">
    <property type="entry name" value="SRSF protein kinase 3"/>
    <property type="match status" value="1"/>
</dbReference>
<dbReference type="GO" id="GO:0000245">
    <property type="term" value="P:spliceosomal complex assembly"/>
    <property type="evidence" value="ECO:0007669"/>
    <property type="project" value="TreeGrafter"/>
</dbReference>
<dbReference type="GO" id="GO:0005524">
    <property type="term" value="F:ATP binding"/>
    <property type="evidence" value="ECO:0007669"/>
    <property type="project" value="UniProtKB-UniRule"/>
</dbReference>
<evidence type="ECO:0000256" key="5">
    <source>
        <dbReference type="ARBA" id="ARBA00022777"/>
    </source>
</evidence>
<dbReference type="SMART" id="SM00220">
    <property type="entry name" value="S_TKc"/>
    <property type="match status" value="1"/>
</dbReference>
<gene>
    <name evidence="13" type="ORF">BJ085DRAFT_24231</name>
</gene>
<dbReference type="InterPro" id="IPR051334">
    <property type="entry name" value="SRPK"/>
</dbReference>
<dbReference type="STRING" id="215637.A0A4P9ZUH8"/>
<feature type="region of interest" description="Disordered" evidence="11">
    <location>
        <begin position="1"/>
        <end position="27"/>
    </location>
</feature>
<evidence type="ECO:0000313" key="13">
    <source>
        <dbReference type="EMBL" id="RKP36250.1"/>
    </source>
</evidence>
<feature type="compositionally biased region" description="Acidic residues" evidence="11">
    <location>
        <begin position="13"/>
        <end position="25"/>
    </location>
</feature>
<dbReference type="PANTHER" id="PTHR47634:SF9">
    <property type="entry name" value="PROTEIN KINASE DOMAIN-CONTAINING PROTEIN-RELATED"/>
    <property type="match status" value="1"/>
</dbReference>
<name>A0A4P9ZUH8_9FUNG</name>
<dbReference type="GO" id="GO:0050684">
    <property type="term" value="P:regulation of mRNA processing"/>
    <property type="evidence" value="ECO:0007669"/>
    <property type="project" value="TreeGrafter"/>
</dbReference>
<dbReference type="InterPro" id="IPR008271">
    <property type="entry name" value="Ser/Thr_kinase_AS"/>
</dbReference>
<sequence length="473" mass="52713">MANDSFTESHESDDFEDVSGGEEDASDYKKGGYHPVRLLDIFKDGRYVVVRKLGWGHFSTVWLARDTTNDRHVALKVVKAAKNYTAAAEDEIQLCEKVAKTDPQAAGHRHVVELLDHFTHYGPHGGHICMVFEVLGENLLSLIRRYRKRGGLPLPLVKDVARQMLLGLDYMHRECQVIHTDLKPENVLVCIANVEDMIRQQLEPKLAQPSTWANGRVVADELPASTIAATATSSYNTASASGMNTTPNGISFGGRPPAAAPAPDNTRTGTLSLERTLDDISLSEPSSTVAASGGELAPSPDEASIGFIQVKIADLGNACWVHKHFTEDIQTRQYRSPEVILGTKWGPTADIWSLACMLFELLTGDFLFQPRSSKKYNKDDDHLALMIETIGPFPRHLALSGKYSRDYFTRQGQLRYISRLNSWSVSDRLQEEYNWSRSDADALQAFLLPMLNLNPDKRAQAHTMLEHPWLNQS</sequence>
<keyword evidence="6 9" id="KW-0067">ATP-binding</keyword>
<comment type="similarity">
    <text evidence="10">Belongs to the protein kinase superfamily.</text>
</comment>
<evidence type="ECO:0000256" key="1">
    <source>
        <dbReference type="ARBA" id="ARBA00012513"/>
    </source>
</evidence>
<organism evidence="13 14">
    <name type="scientific">Dimargaris cristalligena</name>
    <dbReference type="NCBI Taxonomy" id="215637"/>
    <lineage>
        <taxon>Eukaryota</taxon>
        <taxon>Fungi</taxon>
        <taxon>Fungi incertae sedis</taxon>
        <taxon>Zoopagomycota</taxon>
        <taxon>Kickxellomycotina</taxon>
        <taxon>Dimargaritomycetes</taxon>
        <taxon>Dimargaritales</taxon>
        <taxon>Dimargaritaceae</taxon>
        <taxon>Dimargaris</taxon>
    </lineage>
</organism>
<feature type="region of interest" description="Disordered" evidence="11">
    <location>
        <begin position="237"/>
        <end position="269"/>
    </location>
</feature>
<evidence type="ECO:0000256" key="4">
    <source>
        <dbReference type="ARBA" id="ARBA00022741"/>
    </source>
</evidence>
<dbReference type="InterPro" id="IPR011009">
    <property type="entry name" value="Kinase-like_dom_sf"/>
</dbReference>
<evidence type="ECO:0000259" key="12">
    <source>
        <dbReference type="PROSITE" id="PS50011"/>
    </source>
</evidence>
<evidence type="ECO:0000313" key="14">
    <source>
        <dbReference type="Proteomes" id="UP000268162"/>
    </source>
</evidence>
<evidence type="ECO:0000256" key="2">
    <source>
        <dbReference type="ARBA" id="ARBA00022527"/>
    </source>
</evidence>
<keyword evidence="14" id="KW-1185">Reference proteome</keyword>
<comment type="catalytic activity">
    <reaction evidence="7">
        <text>L-threonyl-[protein] + ATP = O-phospho-L-threonyl-[protein] + ADP + H(+)</text>
        <dbReference type="Rhea" id="RHEA:46608"/>
        <dbReference type="Rhea" id="RHEA-COMP:11060"/>
        <dbReference type="Rhea" id="RHEA-COMP:11605"/>
        <dbReference type="ChEBI" id="CHEBI:15378"/>
        <dbReference type="ChEBI" id="CHEBI:30013"/>
        <dbReference type="ChEBI" id="CHEBI:30616"/>
        <dbReference type="ChEBI" id="CHEBI:61977"/>
        <dbReference type="ChEBI" id="CHEBI:456216"/>
        <dbReference type="EC" id="2.7.11.1"/>
    </reaction>
</comment>
<dbReference type="EMBL" id="ML002689">
    <property type="protein sequence ID" value="RKP36250.1"/>
    <property type="molecule type" value="Genomic_DNA"/>
</dbReference>
<proteinExistence type="inferred from homology"/>
<accession>A0A4P9ZUH8</accession>
<dbReference type="GO" id="GO:0005737">
    <property type="term" value="C:cytoplasm"/>
    <property type="evidence" value="ECO:0007669"/>
    <property type="project" value="TreeGrafter"/>
</dbReference>
<dbReference type="PROSITE" id="PS00108">
    <property type="entry name" value="PROTEIN_KINASE_ST"/>
    <property type="match status" value="1"/>
</dbReference>
<dbReference type="Pfam" id="PF00069">
    <property type="entry name" value="Pkinase"/>
    <property type="match status" value="2"/>
</dbReference>
<keyword evidence="5 13" id="KW-0418">Kinase</keyword>
<evidence type="ECO:0000256" key="11">
    <source>
        <dbReference type="SAM" id="MobiDB-lite"/>
    </source>
</evidence>
<evidence type="ECO:0000256" key="7">
    <source>
        <dbReference type="ARBA" id="ARBA00047899"/>
    </source>
</evidence>
<dbReference type="Gene3D" id="3.30.200.20">
    <property type="entry name" value="Phosphorylase Kinase, domain 1"/>
    <property type="match status" value="1"/>
</dbReference>
<evidence type="ECO:0000256" key="9">
    <source>
        <dbReference type="PROSITE-ProRule" id="PRU10141"/>
    </source>
</evidence>
<dbReference type="Proteomes" id="UP000268162">
    <property type="component" value="Unassembled WGS sequence"/>
</dbReference>
<dbReference type="InterPro" id="IPR017441">
    <property type="entry name" value="Protein_kinase_ATP_BS"/>
</dbReference>
<dbReference type="AlphaFoldDB" id="A0A4P9ZUH8"/>
<dbReference type="PANTHER" id="PTHR47634">
    <property type="entry name" value="PROTEIN KINASE DOMAIN-CONTAINING PROTEIN-RELATED"/>
    <property type="match status" value="1"/>
</dbReference>
<dbReference type="Gene3D" id="1.10.510.10">
    <property type="entry name" value="Transferase(Phosphotransferase) domain 1"/>
    <property type="match status" value="1"/>
</dbReference>
<feature type="binding site" evidence="9">
    <location>
        <position position="76"/>
    </location>
    <ligand>
        <name>ATP</name>
        <dbReference type="ChEBI" id="CHEBI:30616"/>
    </ligand>
</feature>
<dbReference type="GO" id="GO:0005634">
    <property type="term" value="C:nucleus"/>
    <property type="evidence" value="ECO:0007669"/>
    <property type="project" value="TreeGrafter"/>
</dbReference>
<comment type="catalytic activity">
    <reaction evidence="8">
        <text>L-seryl-[protein] + ATP = O-phospho-L-seryl-[protein] + ADP + H(+)</text>
        <dbReference type="Rhea" id="RHEA:17989"/>
        <dbReference type="Rhea" id="RHEA-COMP:9863"/>
        <dbReference type="Rhea" id="RHEA-COMP:11604"/>
        <dbReference type="ChEBI" id="CHEBI:15378"/>
        <dbReference type="ChEBI" id="CHEBI:29999"/>
        <dbReference type="ChEBI" id="CHEBI:30616"/>
        <dbReference type="ChEBI" id="CHEBI:83421"/>
        <dbReference type="ChEBI" id="CHEBI:456216"/>
        <dbReference type="EC" id="2.7.11.1"/>
    </reaction>
</comment>
<evidence type="ECO:0000256" key="6">
    <source>
        <dbReference type="ARBA" id="ARBA00022840"/>
    </source>
</evidence>
<dbReference type="GO" id="GO:0004674">
    <property type="term" value="F:protein serine/threonine kinase activity"/>
    <property type="evidence" value="ECO:0007669"/>
    <property type="project" value="UniProtKB-KW"/>
</dbReference>
<protein>
    <recommendedName>
        <fullName evidence="1">non-specific serine/threonine protein kinase</fullName>
        <ecNumber evidence="1">2.7.11.1</ecNumber>
    </recommendedName>
</protein>
<dbReference type="CDD" id="cd14136">
    <property type="entry name" value="STKc_SRPK"/>
    <property type="match status" value="1"/>
</dbReference>
<evidence type="ECO:0000256" key="8">
    <source>
        <dbReference type="ARBA" id="ARBA00048679"/>
    </source>
</evidence>
<feature type="domain" description="Protein kinase" evidence="12">
    <location>
        <begin position="47"/>
        <end position="470"/>
    </location>
</feature>